<dbReference type="EC" id="2.5.1.16" evidence="4"/>
<dbReference type="CDD" id="cd02440">
    <property type="entry name" value="AdoMet_MTases"/>
    <property type="match status" value="1"/>
</dbReference>
<evidence type="ECO:0000256" key="7">
    <source>
        <dbReference type="ARBA" id="ARBA00053963"/>
    </source>
</evidence>
<dbReference type="EMBL" id="NEVH01011190">
    <property type="protein sequence ID" value="PNF32099.1"/>
    <property type="molecule type" value="Genomic_DNA"/>
</dbReference>
<evidence type="ECO:0000256" key="5">
    <source>
        <dbReference type="ARBA" id="ARBA00022679"/>
    </source>
</evidence>
<evidence type="ECO:0000256" key="8">
    <source>
        <dbReference type="ARBA" id="ARBA00072554"/>
    </source>
</evidence>
<organism evidence="13 14">
    <name type="scientific">Cryptotermes secundus</name>
    <dbReference type="NCBI Taxonomy" id="105785"/>
    <lineage>
        <taxon>Eukaryota</taxon>
        <taxon>Metazoa</taxon>
        <taxon>Ecdysozoa</taxon>
        <taxon>Arthropoda</taxon>
        <taxon>Hexapoda</taxon>
        <taxon>Insecta</taxon>
        <taxon>Pterygota</taxon>
        <taxon>Neoptera</taxon>
        <taxon>Polyneoptera</taxon>
        <taxon>Dictyoptera</taxon>
        <taxon>Blattodea</taxon>
        <taxon>Blattoidea</taxon>
        <taxon>Termitoidae</taxon>
        <taxon>Kalotermitidae</taxon>
        <taxon>Cryptotermitinae</taxon>
        <taxon>Cryptotermes</taxon>
    </lineage>
</organism>
<protein>
    <recommendedName>
        <fullName evidence="8">Spermidine synthase</fullName>
        <ecNumber evidence="4">2.5.1.16</ecNumber>
    </recommendedName>
    <alternativeName>
        <fullName evidence="9">Putrescine aminopropyltransferase</fullName>
    </alternativeName>
</protein>
<accession>A0A2J7QU45</accession>
<dbReference type="PANTHER" id="PTHR11558:SF11">
    <property type="entry name" value="SPERMIDINE SYNTHASE"/>
    <property type="match status" value="1"/>
</dbReference>
<keyword evidence="10" id="KW-0620">Polyamine biosynthesis</keyword>
<comment type="similarity">
    <text evidence="2 11">Belongs to the spermidine/spermine synthase family.</text>
</comment>
<comment type="subunit">
    <text evidence="3">Homodimer or homotetramer.</text>
</comment>
<dbReference type="InterPro" id="IPR001045">
    <property type="entry name" value="Spermi_synthase"/>
</dbReference>
<dbReference type="InterPro" id="IPR037163">
    <property type="entry name" value="Spermidine_synt_N_sf"/>
</dbReference>
<keyword evidence="14" id="KW-1185">Reference proteome</keyword>
<dbReference type="FunFam" id="2.30.140.10:FF:000001">
    <property type="entry name" value="SPE3p Spermidine synthase"/>
    <property type="match status" value="1"/>
</dbReference>
<dbReference type="Pfam" id="PF01564">
    <property type="entry name" value="Spermine_synth"/>
    <property type="match status" value="1"/>
</dbReference>
<evidence type="ECO:0000313" key="13">
    <source>
        <dbReference type="EMBL" id="PNF32099.1"/>
    </source>
</evidence>
<dbReference type="PANTHER" id="PTHR11558">
    <property type="entry name" value="SPERMIDINE/SPERMINE SYNTHASE"/>
    <property type="match status" value="1"/>
</dbReference>
<evidence type="ECO:0000256" key="10">
    <source>
        <dbReference type="PROSITE-ProRule" id="PRU00354"/>
    </source>
</evidence>
<keyword evidence="5 10" id="KW-0808">Transferase</keyword>
<reference evidence="13 14" key="1">
    <citation type="submission" date="2017-12" db="EMBL/GenBank/DDBJ databases">
        <title>Hemimetabolous genomes reveal molecular basis of termite eusociality.</title>
        <authorList>
            <person name="Harrison M.C."/>
            <person name="Jongepier E."/>
            <person name="Robertson H.M."/>
            <person name="Arning N."/>
            <person name="Bitard-Feildel T."/>
            <person name="Chao H."/>
            <person name="Childers C.P."/>
            <person name="Dinh H."/>
            <person name="Doddapaneni H."/>
            <person name="Dugan S."/>
            <person name="Gowin J."/>
            <person name="Greiner C."/>
            <person name="Han Y."/>
            <person name="Hu H."/>
            <person name="Hughes D.S.T."/>
            <person name="Huylmans A.-K."/>
            <person name="Kemena C."/>
            <person name="Kremer L.P.M."/>
            <person name="Lee S.L."/>
            <person name="Lopez-Ezquerra A."/>
            <person name="Mallet L."/>
            <person name="Monroy-Kuhn J.M."/>
            <person name="Moser A."/>
            <person name="Murali S.C."/>
            <person name="Muzny D.M."/>
            <person name="Otani S."/>
            <person name="Piulachs M.-D."/>
            <person name="Poelchau M."/>
            <person name="Qu J."/>
            <person name="Schaub F."/>
            <person name="Wada-Katsumata A."/>
            <person name="Worley K.C."/>
            <person name="Xie Q."/>
            <person name="Ylla G."/>
            <person name="Poulsen M."/>
            <person name="Gibbs R.A."/>
            <person name="Schal C."/>
            <person name="Richards S."/>
            <person name="Belles X."/>
            <person name="Korb J."/>
            <person name="Bornberg-Bauer E."/>
        </authorList>
    </citation>
    <scope>NUCLEOTIDE SEQUENCE [LARGE SCALE GENOMIC DNA]</scope>
    <source>
        <tissue evidence="13">Whole body</tissue>
    </source>
</reference>
<dbReference type="NCBIfam" id="NF002010">
    <property type="entry name" value="PRK00811.1"/>
    <property type="match status" value="1"/>
</dbReference>
<evidence type="ECO:0000256" key="6">
    <source>
        <dbReference type="ARBA" id="ARBA00049307"/>
    </source>
</evidence>
<dbReference type="HAMAP" id="MF_00198">
    <property type="entry name" value="Spermidine_synth"/>
    <property type="match status" value="1"/>
</dbReference>
<evidence type="ECO:0000256" key="4">
    <source>
        <dbReference type="ARBA" id="ARBA00012455"/>
    </source>
</evidence>
<dbReference type="InterPro" id="IPR030373">
    <property type="entry name" value="PABS_CS"/>
</dbReference>
<dbReference type="Proteomes" id="UP000235965">
    <property type="component" value="Unassembled WGS sequence"/>
</dbReference>
<comment type="function">
    <text evidence="7">Catalyzes the production of spermidine from putrescine and decarboxylated S-adenosylmethionine (dcSAM). Has a strong preference for putrescine as substrate, and has very low activity towards 1,3-diaminopropane. Has extremely low activity towards spermidine.</text>
</comment>
<dbReference type="STRING" id="105785.A0A2J7QU45"/>
<evidence type="ECO:0000256" key="3">
    <source>
        <dbReference type="ARBA" id="ARBA00011774"/>
    </source>
</evidence>
<feature type="domain" description="PABS" evidence="12">
    <location>
        <begin position="6"/>
        <end position="241"/>
    </location>
</feature>
<evidence type="ECO:0000256" key="11">
    <source>
        <dbReference type="RuleBase" id="RU003836"/>
    </source>
</evidence>
<evidence type="ECO:0000256" key="2">
    <source>
        <dbReference type="ARBA" id="ARBA00007867"/>
    </source>
</evidence>
<evidence type="ECO:0000313" key="14">
    <source>
        <dbReference type="Proteomes" id="UP000235965"/>
    </source>
</evidence>
<evidence type="ECO:0000256" key="9">
    <source>
        <dbReference type="ARBA" id="ARBA00082964"/>
    </source>
</evidence>
<name>A0A2J7QU45_9NEOP</name>
<dbReference type="PROSITE" id="PS01330">
    <property type="entry name" value="PABS_1"/>
    <property type="match status" value="1"/>
</dbReference>
<evidence type="ECO:0000256" key="1">
    <source>
        <dbReference type="ARBA" id="ARBA00005123"/>
    </source>
</evidence>
<comment type="caution">
    <text evidence="13">The sequence shown here is derived from an EMBL/GenBank/DDBJ whole genome shotgun (WGS) entry which is preliminary data.</text>
</comment>
<dbReference type="FunFam" id="3.40.50.150:FF:000013">
    <property type="entry name" value="Spermidine synthase"/>
    <property type="match status" value="1"/>
</dbReference>
<evidence type="ECO:0000259" key="12">
    <source>
        <dbReference type="PROSITE" id="PS51006"/>
    </source>
</evidence>
<dbReference type="NCBIfam" id="TIGR00417">
    <property type="entry name" value="speE"/>
    <property type="match status" value="1"/>
</dbReference>
<feature type="active site" description="Proton acceptor" evidence="10">
    <location>
        <position position="161"/>
    </location>
</feature>
<dbReference type="InterPro" id="IPR029063">
    <property type="entry name" value="SAM-dependent_MTases_sf"/>
</dbReference>
<dbReference type="Pfam" id="PF17284">
    <property type="entry name" value="Spermine_synt_N"/>
    <property type="match status" value="1"/>
</dbReference>
<dbReference type="FunCoup" id="A0A2J7QU45">
    <property type="interactions" value="1100"/>
</dbReference>
<dbReference type="AlphaFoldDB" id="A0A2J7QU45"/>
<dbReference type="InParanoid" id="A0A2J7QU45"/>
<gene>
    <name evidence="13" type="primary">SRM_1</name>
    <name evidence="13" type="ORF">B7P43_G05168</name>
</gene>
<dbReference type="Gene3D" id="3.40.50.150">
    <property type="entry name" value="Vaccinia Virus protein VP39"/>
    <property type="match status" value="1"/>
</dbReference>
<dbReference type="InterPro" id="IPR030374">
    <property type="entry name" value="PABS"/>
</dbReference>
<comment type="catalytic activity">
    <reaction evidence="6">
        <text>S-adenosyl 3-(methylsulfanyl)propylamine + putrescine = S-methyl-5'-thioadenosine + spermidine + H(+)</text>
        <dbReference type="Rhea" id="RHEA:12721"/>
        <dbReference type="ChEBI" id="CHEBI:15378"/>
        <dbReference type="ChEBI" id="CHEBI:17509"/>
        <dbReference type="ChEBI" id="CHEBI:57443"/>
        <dbReference type="ChEBI" id="CHEBI:57834"/>
        <dbReference type="ChEBI" id="CHEBI:326268"/>
        <dbReference type="EC" id="2.5.1.16"/>
    </reaction>
</comment>
<dbReference type="PROSITE" id="PS51006">
    <property type="entry name" value="PABS_2"/>
    <property type="match status" value="1"/>
</dbReference>
<dbReference type="GO" id="GO:0004766">
    <property type="term" value="F:spermidine synthase activity"/>
    <property type="evidence" value="ECO:0007669"/>
    <property type="project" value="UniProtKB-EC"/>
</dbReference>
<dbReference type="SUPFAM" id="SSF53335">
    <property type="entry name" value="S-adenosyl-L-methionine-dependent methyltransferases"/>
    <property type="match status" value="1"/>
</dbReference>
<dbReference type="GO" id="GO:0005829">
    <property type="term" value="C:cytosol"/>
    <property type="evidence" value="ECO:0007669"/>
    <property type="project" value="TreeGrafter"/>
</dbReference>
<dbReference type="Gene3D" id="2.30.140.10">
    <property type="entry name" value="Spermidine synthase, tetramerisation domain"/>
    <property type="match status" value="1"/>
</dbReference>
<dbReference type="InterPro" id="IPR035246">
    <property type="entry name" value="Spermidine_synt_N"/>
</dbReference>
<sequence>MNGLKEGWFSELSSLWPGISLSLQVNEVLHSEKSDYQDILVLQTKSHGRALILDGIIQCTESDEFAYQEMISFLPLCSHPSPKKVLIVGGGDGGVAREVAKHPDVESIVQVEIDSHVLDVSKKFLPFMGAGLTNPKLTLHVGDGFRFMAQHRHEFDVIITDSSDPVGPAVCLFQQSYFESMREALKPGGIVCSQAGTVWANIDIVAQTFQHCHQTFRKASFAYAAVPTYPTGQIGFVLGSLSPETNFKEPLRIFSETELDSFNMNYYSAEVHRAAFILPRFARKALDEIVSNVTDEANTGDR</sequence>
<proteinExistence type="inferred from homology"/>
<dbReference type="OrthoDB" id="38125at2759"/>
<comment type="pathway">
    <text evidence="1">Amine and polyamine biosynthesis; spermidine biosynthesis; spermidine from putrescine: step 1/1.</text>
</comment>
<dbReference type="GO" id="GO:0008295">
    <property type="term" value="P:spermidine biosynthetic process"/>
    <property type="evidence" value="ECO:0007669"/>
    <property type="project" value="TreeGrafter"/>
</dbReference>